<proteinExistence type="predicted"/>
<feature type="domain" description="Peptidase S8/S53" evidence="4">
    <location>
        <begin position="181"/>
        <end position="401"/>
    </location>
</feature>
<accession>A0A8J6ZPR5</accession>
<evidence type="ECO:0000256" key="3">
    <source>
        <dbReference type="ARBA" id="ARBA00022825"/>
    </source>
</evidence>
<dbReference type="PRINTS" id="PR00723">
    <property type="entry name" value="SUBTILISIN"/>
</dbReference>
<sequence>MTFRIIIKLRREQITIPYQDSAHLALTGLAAAAWQQLVAAFPDAALSLNRILTDQSPEQLENLLDLARSRSGQEPPDLFSLMAIDVEGLIDVQTLVTAVSALPFVEFAYEESPHTLAMVDPSDDPLAPSQRYLGPAPFGIEALFAWSLPGADGANVRFADIEYGWQLNHEDLLGAAIVELNQSVPGHEFHSTACLGIVLAQDNNLGIIGAAPSVQGAIISALSSSLPDAFLKAVGFLQAGDILLIEQQTGDLKPIEMDPHIAMLIQTLTLLGIVVIEPAGNGGHDLDLLLRPDGTSLDKATFNFFDSRAIMVGARQALTRNRISFSCFGSRVDCHAWGEFIVTTSAPPSLYIGLNPLAGNAGFGGTSGASAIIAGAAAILQGIAKARETLLAPDRMRALLSDPTFNTLSNNPANDWIGVMPNLQEAVLRI</sequence>
<dbReference type="Pfam" id="PF00082">
    <property type="entry name" value="Peptidase_S8"/>
    <property type="match status" value="1"/>
</dbReference>
<dbReference type="GO" id="GO:0004252">
    <property type="term" value="F:serine-type endopeptidase activity"/>
    <property type="evidence" value="ECO:0007669"/>
    <property type="project" value="InterPro"/>
</dbReference>
<dbReference type="InterPro" id="IPR036852">
    <property type="entry name" value="Peptidase_S8/S53_dom_sf"/>
</dbReference>
<protein>
    <submittedName>
        <fullName evidence="5">S8 family serine peptidase</fullName>
    </submittedName>
</protein>
<dbReference type="EMBL" id="JADEXS010000287">
    <property type="protein sequence ID" value="MBE9024582.1"/>
    <property type="molecule type" value="Genomic_DNA"/>
</dbReference>
<evidence type="ECO:0000259" key="4">
    <source>
        <dbReference type="Pfam" id="PF00082"/>
    </source>
</evidence>
<gene>
    <name evidence="5" type="ORF">IQ276_19760</name>
</gene>
<keyword evidence="6" id="KW-1185">Reference proteome</keyword>
<dbReference type="RefSeq" id="WP_193919092.1">
    <property type="nucleotide sequence ID" value="NZ_JADEXS020000002.1"/>
</dbReference>
<evidence type="ECO:0000313" key="6">
    <source>
        <dbReference type="Proteomes" id="UP000622533"/>
    </source>
</evidence>
<evidence type="ECO:0000256" key="1">
    <source>
        <dbReference type="ARBA" id="ARBA00022670"/>
    </source>
</evidence>
<dbReference type="Gene3D" id="3.40.50.200">
    <property type="entry name" value="Peptidase S8/S53 domain"/>
    <property type="match status" value="1"/>
</dbReference>
<dbReference type="SUPFAM" id="SSF52743">
    <property type="entry name" value="Subtilisin-like"/>
    <property type="match status" value="1"/>
</dbReference>
<name>A0A8J6ZPR5_DESMC</name>
<evidence type="ECO:0000256" key="2">
    <source>
        <dbReference type="ARBA" id="ARBA00022801"/>
    </source>
</evidence>
<dbReference type="Proteomes" id="UP000622533">
    <property type="component" value="Unassembled WGS sequence"/>
</dbReference>
<evidence type="ECO:0000313" key="5">
    <source>
        <dbReference type="EMBL" id="MBE9024582.1"/>
    </source>
</evidence>
<dbReference type="InterPro" id="IPR015500">
    <property type="entry name" value="Peptidase_S8_subtilisin-rel"/>
</dbReference>
<comment type="caution">
    <text evidence="5">The sequence shown here is derived from an EMBL/GenBank/DDBJ whole genome shotgun (WGS) entry which is preliminary data.</text>
</comment>
<dbReference type="InterPro" id="IPR000209">
    <property type="entry name" value="Peptidase_S8/S53_dom"/>
</dbReference>
<keyword evidence="2" id="KW-0378">Hydrolase</keyword>
<keyword evidence="1" id="KW-0645">Protease</keyword>
<reference evidence="5" key="1">
    <citation type="submission" date="2020-10" db="EMBL/GenBank/DDBJ databases">
        <authorList>
            <person name="Castelo-Branco R."/>
            <person name="Eusebio N."/>
            <person name="Adriana R."/>
            <person name="Vieira A."/>
            <person name="Brugerolle De Fraissinette N."/>
            <person name="Rezende De Castro R."/>
            <person name="Schneider M.P."/>
            <person name="Vasconcelos V."/>
            <person name="Leao P.N."/>
        </authorList>
    </citation>
    <scope>NUCLEOTIDE SEQUENCE</scope>
    <source>
        <strain evidence="5">LEGE 12446</strain>
    </source>
</reference>
<dbReference type="AlphaFoldDB" id="A0A8J6ZPR5"/>
<organism evidence="5 6">
    <name type="scientific">Desmonostoc muscorum LEGE 12446</name>
    <dbReference type="NCBI Taxonomy" id="1828758"/>
    <lineage>
        <taxon>Bacteria</taxon>
        <taxon>Bacillati</taxon>
        <taxon>Cyanobacteriota</taxon>
        <taxon>Cyanophyceae</taxon>
        <taxon>Nostocales</taxon>
        <taxon>Nostocaceae</taxon>
        <taxon>Desmonostoc</taxon>
    </lineage>
</organism>
<keyword evidence="3" id="KW-0720">Serine protease</keyword>
<dbReference type="GO" id="GO:0006508">
    <property type="term" value="P:proteolysis"/>
    <property type="evidence" value="ECO:0007669"/>
    <property type="project" value="UniProtKB-KW"/>
</dbReference>